<feature type="signal peptide" evidence="2">
    <location>
        <begin position="1"/>
        <end position="17"/>
    </location>
</feature>
<feature type="compositionally biased region" description="Polar residues" evidence="1">
    <location>
        <begin position="49"/>
        <end position="60"/>
    </location>
</feature>
<proteinExistence type="predicted"/>
<feature type="chain" id="PRO_5046800012" description="General secretion pathway protein N" evidence="2">
    <location>
        <begin position="18"/>
        <end position="226"/>
    </location>
</feature>
<sequence>MSSLARLCVISCCCVLATVAAVGIARPAEIEISGAADAERPTAGAQDSPVAQRTQSQTGNPLWGIPLGQLSATRERPIFSPSRRPPPSAAEPPAAVATPAVQEPAPPERPQLALVGTVVNGAGGLAVFLDQSSNTALRVRTGADYQGWTLRTVGARSVTLQKGQDIAVFSFAPSSSQPTNPAGTGFADTQLTQTAPPLAQAGTPYLSPESRLLRMHQRPRSGRRQL</sequence>
<dbReference type="EMBL" id="CP088156">
    <property type="protein sequence ID" value="UFZ07880.1"/>
    <property type="molecule type" value="Genomic_DNA"/>
</dbReference>
<organism evidence="3 4">
    <name type="scientific">Bradyrhizobium ontarionense</name>
    <dbReference type="NCBI Taxonomy" id="2898149"/>
    <lineage>
        <taxon>Bacteria</taxon>
        <taxon>Pseudomonadati</taxon>
        <taxon>Pseudomonadota</taxon>
        <taxon>Alphaproteobacteria</taxon>
        <taxon>Hyphomicrobiales</taxon>
        <taxon>Nitrobacteraceae</taxon>
        <taxon>Bradyrhizobium</taxon>
    </lineage>
</organism>
<dbReference type="Proteomes" id="UP001431010">
    <property type="component" value="Chromosome"/>
</dbReference>
<accession>A0ABY3RK88</accession>
<feature type="compositionally biased region" description="Basic residues" evidence="1">
    <location>
        <begin position="213"/>
        <end position="226"/>
    </location>
</feature>
<dbReference type="RefSeq" id="WP_231327329.1">
    <property type="nucleotide sequence ID" value="NZ_CP088156.1"/>
</dbReference>
<evidence type="ECO:0000256" key="2">
    <source>
        <dbReference type="SAM" id="SignalP"/>
    </source>
</evidence>
<feature type="region of interest" description="Disordered" evidence="1">
    <location>
        <begin position="172"/>
        <end position="226"/>
    </location>
</feature>
<protein>
    <recommendedName>
        <fullName evidence="5">General secretion pathway protein N</fullName>
    </recommendedName>
</protein>
<reference evidence="3" key="1">
    <citation type="journal article" date="2024" name="Antonie Van Leeuwenhoek">
        <title>Bradyrhizobium ontarionense sp. nov., a novel bacterial symbiont isolated from Aeschynomene indica (Indian jointvetch), harbours photosynthesis, nitrogen fixation and nitrous oxide (N2O) reductase genes.</title>
        <authorList>
            <person name="Bromfield E.S.P."/>
            <person name="Cloutier S."/>
        </authorList>
    </citation>
    <scope>NUCLEOTIDE SEQUENCE</scope>
    <source>
        <strain evidence="3">A19</strain>
    </source>
</reference>
<evidence type="ECO:0008006" key="5">
    <source>
        <dbReference type="Google" id="ProtNLM"/>
    </source>
</evidence>
<evidence type="ECO:0000313" key="4">
    <source>
        <dbReference type="Proteomes" id="UP001431010"/>
    </source>
</evidence>
<gene>
    <name evidence="3" type="ORF">LQG66_16945</name>
</gene>
<feature type="compositionally biased region" description="Low complexity" evidence="1">
    <location>
        <begin position="91"/>
        <end position="103"/>
    </location>
</feature>
<name>A0ABY3RK88_9BRAD</name>
<evidence type="ECO:0000256" key="1">
    <source>
        <dbReference type="SAM" id="MobiDB-lite"/>
    </source>
</evidence>
<feature type="region of interest" description="Disordered" evidence="1">
    <location>
        <begin position="37"/>
        <end position="107"/>
    </location>
</feature>
<keyword evidence="4" id="KW-1185">Reference proteome</keyword>
<feature type="compositionally biased region" description="Polar residues" evidence="1">
    <location>
        <begin position="172"/>
        <end position="195"/>
    </location>
</feature>
<keyword evidence="2" id="KW-0732">Signal</keyword>
<evidence type="ECO:0000313" key="3">
    <source>
        <dbReference type="EMBL" id="UFZ07880.1"/>
    </source>
</evidence>